<dbReference type="CDD" id="cd00041">
    <property type="entry name" value="CUB"/>
    <property type="match status" value="1"/>
</dbReference>
<keyword evidence="1" id="KW-0677">Repeat</keyword>
<feature type="transmembrane region" description="Helical" evidence="4">
    <location>
        <begin position="927"/>
        <end position="944"/>
    </location>
</feature>
<dbReference type="SUPFAM" id="SSF52200">
    <property type="entry name" value="Toll/Interleukin receptor TIR domain"/>
    <property type="match status" value="1"/>
</dbReference>
<dbReference type="PaxDb" id="2903-EOD07177"/>
<feature type="transmembrane region" description="Helical" evidence="4">
    <location>
        <begin position="995"/>
        <end position="1021"/>
    </location>
</feature>
<evidence type="ECO:0000313" key="6">
    <source>
        <dbReference type="EnsemblProtists" id="EOD07177"/>
    </source>
</evidence>
<dbReference type="eggNOG" id="ENOG502QSG1">
    <property type="taxonomic scope" value="Eukaryota"/>
</dbReference>
<dbReference type="HOGENOM" id="CLU_002103_0_0_1"/>
<feature type="transmembrane region" description="Helical" evidence="4">
    <location>
        <begin position="779"/>
        <end position="799"/>
    </location>
</feature>
<feature type="transmembrane region" description="Helical" evidence="4">
    <location>
        <begin position="894"/>
        <end position="915"/>
    </location>
</feature>
<organism evidence="6 7">
    <name type="scientific">Emiliania huxleyi (strain CCMP1516)</name>
    <dbReference type="NCBI Taxonomy" id="280463"/>
    <lineage>
        <taxon>Eukaryota</taxon>
        <taxon>Haptista</taxon>
        <taxon>Haptophyta</taxon>
        <taxon>Prymnesiophyceae</taxon>
        <taxon>Isochrysidales</taxon>
        <taxon>Noelaerhabdaceae</taxon>
        <taxon>Emiliania</taxon>
    </lineage>
</organism>
<protein>
    <recommendedName>
        <fullName evidence="5">TIR domain-containing protein</fullName>
    </recommendedName>
</protein>
<evidence type="ECO:0000313" key="7">
    <source>
        <dbReference type="Proteomes" id="UP000013827"/>
    </source>
</evidence>
<dbReference type="InterPro" id="IPR000157">
    <property type="entry name" value="TIR_dom"/>
</dbReference>
<sequence>MLTFALLATPSTAASRPRPRRGGALTDTRNRTDFSIKLETDAPTLALAASASRKPDKAAELLLHQDVLGGGGALFGARPDDPIKASGSTSSETSLKTAAAHSKSEADETDTKADCTTTTAHSKIETGIGKTYPPTSMKLNIGAYAELASFGEATGATKIGDPSLEESFTTATALPEIDVASLLFLHPCAAVLALLLAAFLEPLLRGQVKKTRVEGRSHAAVSVPLLASKRALRVGIVILFFLQGVCGTPAASLQPVNVSSPCSLTDGGSCAASPNYPNSYGNSEECTISGVPPVELETVAFDVEADSNCRWDYLTVNGITYCGTSGPSGAVAEDGVIEWRSDGGVVKSGWKARPCYGNSEECTISGVPTVELETVAFDVEAHSSCSWDYLTVNGITYCGTSGPSGAVAEDGVIEWRSDGSDQLRNLIEEPTSADVSIYLPPSAHFKLSSQISCTSTIKVTVASSGEGATLDGKRETRLFFLSGGCSLTLRGLTLVNGRADEGSGGVVAADGAGDVEIIESTVRDCSAEYDGGVVYAKGSGAVSITSSNVSGCSARLSGGVVDANANSGAVSIIGSTVSGCSAGWSGGVVDAYNSESLSIAGVDFINNSASTGSVLYLHNHEQTSISNASFTGNDGVTIQTLNSEIDWVCRLGSWMPTKGAFEGDFSVPERAARIESAVGLQPKFKVVVSFYQVSITLGLVYGVRLDEHFTRWLDVLKLFSLDLFGVAIPGSCIGAMSTRLLVAGTWPYAAVAFVSLAIVVAAAVLNNKQAFDRQLLGRLLYWAIFIFYLVLPSVSRSIFSARLCESFRYDDATGQRISFLLADPSLTCDAGPTWDDETSGLAPYFWAFFALWPVLVPLGFLALLLRVRKPVAAQRATPLSRATSFLWRDYSGRFLFWEVLDLVRKIFLTSMVLFIDQDYGSRKLLRTVVAAIVSAMFLTCLALARPYRRSDDLCLACIANLLLTCCFASGVVIQLCDSTAYEDMCYTLVGYTTSRGATTFVVLLTAVMLAISLAVIVVLAVSASRAKTMRLVSSKREPMRDGITLADGQQWHLFLSHVWSTGQDAVAVIKNELLQFLPGCEIFLDVDDLKNIGELEAYIRRSQVVLCFLSRGYLRSTNCLREVRAALEMGKPLVLVHEADPDKGGGTLAELRSECPEELRAAIFDAGWPMAVWHRIESFQHVSLKVIAEALLLKTPKFAGEDELPLCIPGEVRADNLAFPKPVVLWASTLNAGARDLADAVAAAVAGGVSITDATPSRLSSLPRSSHSGGDGDEATHMLLYLNRSTWAGDGAEALGEQVRAARRARLPIVMAHENDAACGGCIFGHFFEVTPRDLIADGLYHDLAVGCHAGPHRQVSLALLATALGATKQTAQSRVRRATALPL</sequence>
<evidence type="ECO:0000256" key="4">
    <source>
        <dbReference type="SAM" id="Phobius"/>
    </source>
</evidence>
<feature type="transmembrane region" description="Helical" evidence="4">
    <location>
        <begin position="953"/>
        <end position="975"/>
    </location>
</feature>
<dbReference type="Gene3D" id="3.40.50.10140">
    <property type="entry name" value="Toll/interleukin-1 receptor homology (TIR) domain"/>
    <property type="match status" value="1"/>
</dbReference>
<proteinExistence type="predicted"/>
<keyword evidence="4" id="KW-0472">Membrane</keyword>
<dbReference type="KEGG" id="ehx:EMIHUDRAFT_198499"/>
<dbReference type="GeneID" id="17253505"/>
<dbReference type="Proteomes" id="UP000013827">
    <property type="component" value="Unassembled WGS sequence"/>
</dbReference>
<feature type="compositionally biased region" description="Polar residues" evidence="3">
    <location>
        <begin position="86"/>
        <end position="96"/>
    </location>
</feature>
<dbReference type="Gene3D" id="2.60.120.290">
    <property type="entry name" value="Spermadhesin, CUB domain"/>
    <property type="match status" value="1"/>
</dbReference>
<keyword evidence="7" id="KW-1185">Reference proteome</keyword>
<evidence type="ECO:0000259" key="5">
    <source>
        <dbReference type="Pfam" id="PF13676"/>
    </source>
</evidence>
<dbReference type="EnsemblProtists" id="EOD07177">
    <property type="protein sequence ID" value="EOD07177"/>
    <property type="gene ID" value="EMIHUDRAFT_198499"/>
</dbReference>
<evidence type="ECO:0000256" key="2">
    <source>
        <dbReference type="ARBA" id="ARBA00023157"/>
    </source>
</evidence>
<dbReference type="GO" id="GO:0007165">
    <property type="term" value="P:signal transduction"/>
    <property type="evidence" value="ECO:0007669"/>
    <property type="project" value="InterPro"/>
</dbReference>
<accession>A0A0D3I7E2</accession>
<dbReference type="InterPro" id="IPR000859">
    <property type="entry name" value="CUB_dom"/>
</dbReference>
<dbReference type="InterPro" id="IPR035914">
    <property type="entry name" value="Sperma_CUB_dom_sf"/>
</dbReference>
<dbReference type="SUPFAM" id="SSF49854">
    <property type="entry name" value="Spermadhesin, CUB domain"/>
    <property type="match status" value="1"/>
</dbReference>
<dbReference type="Pfam" id="PF13676">
    <property type="entry name" value="TIR_2"/>
    <property type="match status" value="1"/>
</dbReference>
<keyword evidence="4" id="KW-0812">Transmembrane</keyword>
<feature type="compositionally biased region" description="Basic and acidic residues" evidence="3">
    <location>
        <begin position="102"/>
        <end position="113"/>
    </location>
</feature>
<name>A0A0D3I7E2_EMIH1</name>
<feature type="region of interest" description="Disordered" evidence="3">
    <location>
        <begin position="8"/>
        <end position="31"/>
    </location>
</feature>
<dbReference type="InterPro" id="IPR011050">
    <property type="entry name" value="Pectin_lyase_fold/virulence"/>
</dbReference>
<dbReference type="PANTHER" id="PTHR24251">
    <property type="entry name" value="OVOCHYMASE-RELATED"/>
    <property type="match status" value="1"/>
</dbReference>
<feature type="domain" description="TIR" evidence="5">
    <location>
        <begin position="1054"/>
        <end position="1136"/>
    </location>
</feature>
<reference evidence="7" key="1">
    <citation type="journal article" date="2013" name="Nature">
        <title>Pan genome of the phytoplankton Emiliania underpins its global distribution.</title>
        <authorList>
            <person name="Read B.A."/>
            <person name="Kegel J."/>
            <person name="Klute M.J."/>
            <person name="Kuo A."/>
            <person name="Lefebvre S.C."/>
            <person name="Maumus F."/>
            <person name="Mayer C."/>
            <person name="Miller J."/>
            <person name="Monier A."/>
            <person name="Salamov A."/>
            <person name="Young J."/>
            <person name="Aguilar M."/>
            <person name="Claverie J.M."/>
            <person name="Frickenhaus S."/>
            <person name="Gonzalez K."/>
            <person name="Herman E.K."/>
            <person name="Lin Y.C."/>
            <person name="Napier J."/>
            <person name="Ogata H."/>
            <person name="Sarno A.F."/>
            <person name="Shmutz J."/>
            <person name="Schroeder D."/>
            <person name="de Vargas C."/>
            <person name="Verret F."/>
            <person name="von Dassow P."/>
            <person name="Valentin K."/>
            <person name="Van de Peer Y."/>
            <person name="Wheeler G."/>
            <person name="Dacks J.B."/>
            <person name="Delwiche C.F."/>
            <person name="Dyhrman S.T."/>
            <person name="Glockner G."/>
            <person name="John U."/>
            <person name="Richards T."/>
            <person name="Worden A.Z."/>
            <person name="Zhang X."/>
            <person name="Grigoriev I.V."/>
            <person name="Allen A.E."/>
            <person name="Bidle K."/>
            <person name="Borodovsky M."/>
            <person name="Bowler C."/>
            <person name="Brownlee C."/>
            <person name="Cock J.M."/>
            <person name="Elias M."/>
            <person name="Gladyshev V.N."/>
            <person name="Groth M."/>
            <person name="Guda C."/>
            <person name="Hadaegh A."/>
            <person name="Iglesias-Rodriguez M.D."/>
            <person name="Jenkins J."/>
            <person name="Jones B.M."/>
            <person name="Lawson T."/>
            <person name="Leese F."/>
            <person name="Lindquist E."/>
            <person name="Lobanov A."/>
            <person name="Lomsadze A."/>
            <person name="Malik S.B."/>
            <person name="Marsh M.E."/>
            <person name="Mackinder L."/>
            <person name="Mock T."/>
            <person name="Mueller-Roeber B."/>
            <person name="Pagarete A."/>
            <person name="Parker M."/>
            <person name="Probert I."/>
            <person name="Quesneville H."/>
            <person name="Raines C."/>
            <person name="Rensing S.A."/>
            <person name="Riano-Pachon D.M."/>
            <person name="Richier S."/>
            <person name="Rokitta S."/>
            <person name="Shiraiwa Y."/>
            <person name="Soanes D.M."/>
            <person name="van der Giezen M."/>
            <person name="Wahlund T.M."/>
            <person name="Williams B."/>
            <person name="Wilson W."/>
            <person name="Wolfe G."/>
            <person name="Wurch L.L."/>
        </authorList>
    </citation>
    <scope>NUCLEOTIDE SEQUENCE</scope>
</reference>
<feature type="transmembrane region" description="Helical" evidence="4">
    <location>
        <begin position="844"/>
        <end position="865"/>
    </location>
</feature>
<evidence type="ECO:0000256" key="1">
    <source>
        <dbReference type="ARBA" id="ARBA00022737"/>
    </source>
</evidence>
<evidence type="ECO:0000256" key="3">
    <source>
        <dbReference type="SAM" id="MobiDB-lite"/>
    </source>
</evidence>
<dbReference type="RefSeq" id="XP_005759606.1">
    <property type="nucleotide sequence ID" value="XM_005759549.1"/>
</dbReference>
<keyword evidence="4" id="KW-1133">Transmembrane helix</keyword>
<feature type="transmembrane region" description="Helical" evidence="4">
    <location>
        <begin position="748"/>
        <end position="767"/>
    </location>
</feature>
<feature type="region of interest" description="Disordered" evidence="3">
    <location>
        <begin position="76"/>
        <end position="114"/>
    </location>
</feature>
<reference evidence="6" key="2">
    <citation type="submission" date="2024-10" db="UniProtKB">
        <authorList>
            <consortium name="EnsemblProtists"/>
        </authorList>
    </citation>
    <scope>IDENTIFICATION</scope>
</reference>
<keyword evidence="2" id="KW-1015">Disulfide bond</keyword>
<dbReference type="InterPro" id="IPR035897">
    <property type="entry name" value="Toll_tir_struct_dom_sf"/>
</dbReference>
<dbReference type="SUPFAM" id="SSF51126">
    <property type="entry name" value="Pectin lyase-like"/>
    <property type="match status" value="1"/>
</dbReference>